<dbReference type="Pfam" id="PF11706">
    <property type="entry name" value="zf-CGNR"/>
    <property type="match status" value="1"/>
</dbReference>
<dbReference type="InterPro" id="IPR010852">
    <property type="entry name" value="ABATE"/>
</dbReference>
<dbReference type="SUPFAM" id="SSF160904">
    <property type="entry name" value="Jann2411-like"/>
    <property type="match status" value="1"/>
</dbReference>
<reference evidence="2 3" key="1">
    <citation type="submission" date="2019-12" db="EMBL/GenBank/DDBJ databases">
        <authorList>
            <person name="Kim Y.S."/>
        </authorList>
    </citation>
    <scope>NUCLEOTIDE SEQUENCE [LARGE SCALE GENOMIC DNA]</scope>
    <source>
        <strain evidence="2 3">MMS17-SY077</strain>
    </source>
</reference>
<dbReference type="EMBL" id="WSTA01000122">
    <property type="protein sequence ID" value="MWC00307.1"/>
    <property type="molecule type" value="Genomic_DNA"/>
</dbReference>
<accession>A0A6I4P179</accession>
<dbReference type="InterPro" id="IPR023286">
    <property type="entry name" value="ABATE_dom_sf"/>
</dbReference>
<dbReference type="PANTHER" id="PTHR35525:SF3">
    <property type="entry name" value="BLL6575 PROTEIN"/>
    <property type="match status" value="1"/>
</dbReference>
<name>A0A6I4P179_9MICO</name>
<feature type="domain" description="Zinc finger CGNR" evidence="1">
    <location>
        <begin position="159"/>
        <end position="201"/>
    </location>
</feature>
<gene>
    <name evidence="2" type="ORF">GB864_17335</name>
</gene>
<dbReference type="Proteomes" id="UP000438182">
    <property type="component" value="Unassembled WGS sequence"/>
</dbReference>
<evidence type="ECO:0000313" key="2">
    <source>
        <dbReference type="EMBL" id="MWC00307.1"/>
    </source>
</evidence>
<keyword evidence="3" id="KW-1185">Reference proteome</keyword>
<dbReference type="InterPro" id="IPR021005">
    <property type="entry name" value="Znf_CGNR"/>
</dbReference>
<dbReference type="Gene3D" id="1.10.3300.10">
    <property type="entry name" value="Jann2411-like domain"/>
    <property type="match status" value="1"/>
</dbReference>
<dbReference type="AlphaFoldDB" id="A0A6I4P179"/>
<sequence>MAVPSVPISTVSIPVGDWIVEPDGHRWWFDSGSFALDFAYSGPMPTGVGRERLNTPVELGEWFGARLPFAIGQARSRDLFDAVALRDAIARMVAAAAAGAELRPADVDLVNLYAATPDIPPSLGGGSRQAGRSVQSVAQSLSTIARDAVGLFDPANEGRIRICEGQCGYLFLDTSRAGTRRWCSMQRCGNRAKVRAHRARKAKAAEAAGHTTLYVDSSMAEPMRTLLATAAAVAAKRPADASSAA</sequence>
<proteinExistence type="predicted"/>
<comment type="caution">
    <text evidence="2">The sequence shown here is derived from an EMBL/GenBank/DDBJ whole genome shotgun (WGS) entry which is preliminary data.</text>
</comment>
<dbReference type="RefSeq" id="WP_160426942.1">
    <property type="nucleotide sequence ID" value="NZ_WSTA01000122.1"/>
</dbReference>
<protein>
    <recommendedName>
        <fullName evidence="1">Zinc finger CGNR domain-containing protein</fullName>
    </recommendedName>
</protein>
<organism evidence="2 3">
    <name type="scientific">Agromyces seonyuensis</name>
    <dbReference type="NCBI Taxonomy" id="2662446"/>
    <lineage>
        <taxon>Bacteria</taxon>
        <taxon>Bacillati</taxon>
        <taxon>Actinomycetota</taxon>
        <taxon>Actinomycetes</taxon>
        <taxon>Micrococcales</taxon>
        <taxon>Microbacteriaceae</taxon>
        <taxon>Agromyces</taxon>
    </lineage>
</organism>
<dbReference type="PANTHER" id="PTHR35525">
    <property type="entry name" value="BLL6575 PROTEIN"/>
    <property type="match status" value="1"/>
</dbReference>
<dbReference type="Pfam" id="PF07336">
    <property type="entry name" value="ABATE"/>
    <property type="match status" value="1"/>
</dbReference>
<evidence type="ECO:0000313" key="3">
    <source>
        <dbReference type="Proteomes" id="UP000438182"/>
    </source>
</evidence>
<evidence type="ECO:0000259" key="1">
    <source>
        <dbReference type="Pfam" id="PF11706"/>
    </source>
</evidence>